<protein>
    <submittedName>
        <fullName evidence="1">Uncharacterized protein</fullName>
    </submittedName>
</protein>
<organism evidence="1">
    <name type="scientific">uncultured Caudovirales phage</name>
    <dbReference type="NCBI Taxonomy" id="2100421"/>
    <lineage>
        <taxon>Viruses</taxon>
        <taxon>Duplodnaviria</taxon>
        <taxon>Heunggongvirae</taxon>
        <taxon>Uroviricota</taxon>
        <taxon>Caudoviricetes</taxon>
        <taxon>Peduoviridae</taxon>
        <taxon>Maltschvirus</taxon>
        <taxon>Maltschvirus maltsch</taxon>
    </lineage>
</organism>
<reference evidence="1" key="1">
    <citation type="submission" date="2020-04" db="EMBL/GenBank/DDBJ databases">
        <authorList>
            <person name="Chiriac C."/>
            <person name="Salcher M."/>
            <person name="Ghai R."/>
            <person name="Kavagutti S V."/>
        </authorList>
    </citation>
    <scope>NUCLEOTIDE SEQUENCE</scope>
</reference>
<evidence type="ECO:0000313" key="1">
    <source>
        <dbReference type="EMBL" id="CAB4129291.1"/>
    </source>
</evidence>
<proteinExistence type="predicted"/>
<sequence length="68" mass="8541">MKIQLRHEGEPVADGLSVWHYRDASFGFILNLDRLYVWWRWSKKKRRVFCGWEYREPKAWRMLKRNNE</sequence>
<accession>A0A6J5L4P8</accession>
<dbReference type="EMBL" id="LR796233">
    <property type="protein sequence ID" value="CAB4129291.1"/>
    <property type="molecule type" value="Genomic_DNA"/>
</dbReference>
<gene>
    <name evidence="1" type="ORF">UFOVP112_389</name>
</gene>
<name>A0A6J5L4P8_9CAUD</name>